<dbReference type="InterPro" id="IPR036582">
    <property type="entry name" value="Mao_N_sf"/>
</dbReference>
<feature type="region of interest" description="Disordered" evidence="1">
    <location>
        <begin position="237"/>
        <end position="257"/>
    </location>
</feature>
<name>A0AAU8PW17_DESK7</name>
<dbReference type="AlphaFoldDB" id="A0AAU8PW17"/>
<dbReference type="KEGG" id="dku:Desku_3075"/>
<evidence type="ECO:0000259" key="2">
    <source>
        <dbReference type="PROSITE" id="PS50206"/>
    </source>
</evidence>
<evidence type="ECO:0000313" key="4">
    <source>
        <dbReference type="Proteomes" id="UP000009229"/>
    </source>
</evidence>
<dbReference type="GO" id="GO:0004792">
    <property type="term" value="F:thiosulfate-cyanide sulfurtransferase activity"/>
    <property type="evidence" value="ECO:0007669"/>
    <property type="project" value="InterPro"/>
</dbReference>
<dbReference type="Pfam" id="PF00581">
    <property type="entry name" value="Rhodanese"/>
    <property type="match status" value="1"/>
</dbReference>
<dbReference type="EMBL" id="CP002770">
    <property type="protein sequence ID" value="AEG16571.1"/>
    <property type="molecule type" value="Genomic_DNA"/>
</dbReference>
<dbReference type="PROSITE" id="PS00380">
    <property type="entry name" value="RHODANESE_1"/>
    <property type="match status" value="1"/>
</dbReference>
<reference evidence="4" key="1">
    <citation type="submission" date="2011-05" db="EMBL/GenBank/DDBJ databases">
        <title>Complete sequence of Desulfotomaculum kuznetsovii DSM 6115.</title>
        <authorList>
            <person name="Lucas S."/>
            <person name="Han J."/>
            <person name="Lapidus A."/>
            <person name="Cheng J.-F."/>
            <person name="Goodwin L."/>
            <person name="Pitluck S."/>
            <person name="Peters L."/>
            <person name="Mikhailova N."/>
            <person name="Lu M."/>
            <person name="Saunders E."/>
            <person name="Han C."/>
            <person name="Tapia R."/>
            <person name="Land M."/>
            <person name="Hauser L."/>
            <person name="Kyrpides N."/>
            <person name="Ivanova N."/>
            <person name="Pagani I."/>
            <person name="Nazina T."/>
            <person name="Ivanova A."/>
            <person name="Parshina S."/>
            <person name="Kuever J."/>
            <person name="Muyzer G."/>
            <person name="Plugge C."/>
            <person name="Stams A."/>
            <person name="Woyke T."/>
        </authorList>
    </citation>
    <scope>NUCLEOTIDE SEQUENCE [LARGE SCALE GENOMIC DNA]</scope>
    <source>
        <strain evidence="4">DSM 6115 / VKM B-1805 / 17</strain>
    </source>
</reference>
<dbReference type="SUPFAM" id="SSF55383">
    <property type="entry name" value="Copper amine oxidase, domain N"/>
    <property type="match status" value="1"/>
</dbReference>
<evidence type="ECO:0000313" key="3">
    <source>
        <dbReference type="EMBL" id="AEG16571.1"/>
    </source>
</evidence>
<gene>
    <name evidence="3" type="ordered locus">Desku_3075</name>
</gene>
<dbReference type="InterPro" id="IPR012854">
    <property type="entry name" value="Cu_amine_oxidase-like_N"/>
</dbReference>
<dbReference type="SUPFAM" id="SSF52821">
    <property type="entry name" value="Rhodanese/Cell cycle control phosphatase"/>
    <property type="match status" value="1"/>
</dbReference>
<evidence type="ECO:0000256" key="1">
    <source>
        <dbReference type="SAM" id="MobiDB-lite"/>
    </source>
</evidence>
<protein>
    <submittedName>
        <fullName evidence="3">Copper amine oxidase-like domain-containing protein</fullName>
    </submittedName>
</protein>
<dbReference type="PROSITE" id="PS50206">
    <property type="entry name" value="RHODANESE_3"/>
    <property type="match status" value="1"/>
</dbReference>
<dbReference type="RefSeq" id="WP_013824081.1">
    <property type="nucleotide sequence ID" value="NC_015573.1"/>
</dbReference>
<dbReference type="Proteomes" id="UP000009229">
    <property type="component" value="Chromosome"/>
</dbReference>
<accession>A0AAU8PW17</accession>
<proteinExistence type="predicted"/>
<feature type="compositionally biased region" description="Basic and acidic residues" evidence="1">
    <location>
        <begin position="241"/>
        <end position="257"/>
    </location>
</feature>
<dbReference type="InterPro" id="IPR036873">
    <property type="entry name" value="Rhodanese-like_dom_sf"/>
</dbReference>
<sequence length="257" mass="27684">MKKLFAMLLGCLFLVLVTTAWVLAAEKSVRVVVDGQDLAVFPPPIISENRVFLPLRALAEAIGADLEWDMVNRTVFINTSSGKGERYLQGLFGQVPGSPDITRNLISAAELLDVLDDDRDGDLVDYRSGHSGGDNIANDPLVVDVRARWFYDFAHIPGAVWIAKAAAMGKNQSEQGLRELLANHVKQGGKNEVVVYCHTGHAAGLVAGVLGARGFNVRNLQYGFDIAWTGTQKAPASIRAPVEDKTAPGDDKALDCG</sequence>
<dbReference type="InterPro" id="IPR001307">
    <property type="entry name" value="Thiosulphate_STrfase_CS"/>
</dbReference>
<dbReference type="Gene3D" id="3.40.250.10">
    <property type="entry name" value="Rhodanese-like domain"/>
    <property type="match status" value="1"/>
</dbReference>
<dbReference type="CDD" id="cd00158">
    <property type="entry name" value="RHOD"/>
    <property type="match status" value="1"/>
</dbReference>
<organism evidence="3 4">
    <name type="scientific">Desulfofundulus kuznetsovii (strain DSM 6115 / VKM B-1805 / 17)</name>
    <name type="common">Desulfotomaculum kuznetsovii</name>
    <dbReference type="NCBI Taxonomy" id="760568"/>
    <lineage>
        <taxon>Bacteria</taxon>
        <taxon>Bacillati</taxon>
        <taxon>Bacillota</taxon>
        <taxon>Clostridia</taxon>
        <taxon>Eubacteriales</taxon>
        <taxon>Peptococcaceae</taxon>
        <taxon>Desulfofundulus</taxon>
    </lineage>
</organism>
<keyword evidence="4" id="KW-1185">Reference proteome</keyword>
<feature type="domain" description="Rhodanese" evidence="2">
    <location>
        <begin position="136"/>
        <end position="237"/>
    </location>
</feature>
<dbReference type="Pfam" id="PF07833">
    <property type="entry name" value="Cu_amine_oxidN1"/>
    <property type="match status" value="1"/>
</dbReference>
<dbReference type="InterPro" id="IPR001763">
    <property type="entry name" value="Rhodanese-like_dom"/>
</dbReference>
<dbReference type="SMART" id="SM00450">
    <property type="entry name" value="RHOD"/>
    <property type="match status" value="1"/>
</dbReference>